<organism evidence="1 2">
    <name type="scientific">Ceratitis capitata</name>
    <name type="common">Mediterranean fruit fly</name>
    <name type="synonym">Tephritis capitata</name>
    <dbReference type="NCBI Taxonomy" id="7213"/>
    <lineage>
        <taxon>Eukaryota</taxon>
        <taxon>Metazoa</taxon>
        <taxon>Ecdysozoa</taxon>
        <taxon>Arthropoda</taxon>
        <taxon>Hexapoda</taxon>
        <taxon>Insecta</taxon>
        <taxon>Pterygota</taxon>
        <taxon>Neoptera</taxon>
        <taxon>Endopterygota</taxon>
        <taxon>Diptera</taxon>
        <taxon>Brachycera</taxon>
        <taxon>Muscomorpha</taxon>
        <taxon>Tephritoidea</taxon>
        <taxon>Tephritidae</taxon>
        <taxon>Ceratitis</taxon>
        <taxon>Ceratitis</taxon>
    </lineage>
</organism>
<accession>A0A811V0R6</accession>
<evidence type="ECO:0000313" key="2">
    <source>
        <dbReference type="Proteomes" id="UP000606786"/>
    </source>
</evidence>
<sequence>MVECDYTVSAPPRSCCSITVKQLWNVTLVSGFAQRDSEKLDLARNEMSSSAKFTRGMNQLICPSASGVESLAGGDGESLQSAQLVVAMPIWRCRIPCCTTTQHTNGSTPCRTGWDESRRHGCRASGKQQSAVKCEFSHP</sequence>
<dbReference type="AlphaFoldDB" id="A0A811V0R6"/>
<dbReference type="Proteomes" id="UP000606786">
    <property type="component" value="Unassembled WGS sequence"/>
</dbReference>
<dbReference type="EMBL" id="CAJHJT010000034">
    <property type="protein sequence ID" value="CAD7002993.1"/>
    <property type="molecule type" value="Genomic_DNA"/>
</dbReference>
<protein>
    <submittedName>
        <fullName evidence="1">(Mediterranean fruit fly) hypothetical protein</fullName>
    </submittedName>
</protein>
<evidence type="ECO:0000313" key="1">
    <source>
        <dbReference type="EMBL" id="CAD7002993.1"/>
    </source>
</evidence>
<gene>
    <name evidence="1" type="ORF">CCAP1982_LOCUS11456</name>
</gene>
<keyword evidence="2" id="KW-1185">Reference proteome</keyword>
<proteinExistence type="predicted"/>
<name>A0A811V0R6_CERCA</name>
<comment type="caution">
    <text evidence="1">The sequence shown here is derived from an EMBL/GenBank/DDBJ whole genome shotgun (WGS) entry which is preliminary data.</text>
</comment>
<reference evidence="1" key="1">
    <citation type="submission" date="2020-11" db="EMBL/GenBank/DDBJ databases">
        <authorList>
            <person name="Whitehead M."/>
        </authorList>
    </citation>
    <scope>NUCLEOTIDE SEQUENCE</scope>
    <source>
        <strain evidence="1">EGII</strain>
    </source>
</reference>